<name>A0A5C5RKH7_9ACTN</name>
<evidence type="ECO:0000256" key="2">
    <source>
        <dbReference type="SAM" id="SignalP"/>
    </source>
</evidence>
<keyword evidence="1" id="KW-1133">Transmembrane helix</keyword>
<keyword evidence="1" id="KW-0812">Transmembrane</keyword>
<dbReference type="OrthoDB" id="4588955at2"/>
<protein>
    <recommendedName>
        <fullName evidence="5">Cellulose biosynthesis cyclic di-GMP-binding regulatory protein BcsB</fullName>
    </recommendedName>
</protein>
<evidence type="ECO:0000313" key="3">
    <source>
        <dbReference type="EMBL" id="TWS23210.1"/>
    </source>
</evidence>
<feature type="chain" id="PRO_5023095536" description="Cellulose biosynthesis cyclic di-GMP-binding regulatory protein BcsB" evidence="2">
    <location>
        <begin position="28"/>
        <end position="636"/>
    </location>
</feature>
<evidence type="ECO:0000256" key="1">
    <source>
        <dbReference type="SAM" id="Phobius"/>
    </source>
</evidence>
<reference evidence="3 4" key="2">
    <citation type="submission" date="2019-08" db="EMBL/GenBank/DDBJ databases">
        <title>Tsukamurella conjunctivitidis sp. nov., Tsukamurella assacharolytica sp. nov. and Tsukamurella sputae sp. nov. isolated from patients with conjunctivitis, bacteraemia (lymphoma) and respiratory infection (sputum) in Hong Kong.</title>
        <authorList>
            <person name="Fok K.M.N."/>
            <person name="Fong J.Y.H."/>
        </authorList>
    </citation>
    <scope>NUCLEOTIDE SEQUENCE [LARGE SCALE GENOMIC DNA]</scope>
    <source>
        <strain evidence="3 4">HKU70</strain>
    </source>
</reference>
<keyword evidence="1" id="KW-0472">Membrane</keyword>
<dbReference type="AlphaFoldDB" id="A0A5C5RKH7"/>
<dbReference type="EMBL" id="VIGV01000004">
    <property type="protein sequence ID" value="TWS23210.1"/>
    <property type="molecule type" value="Genomic_DNA"/>
</dbReference>
<organism evidence="3 4">
    <name type="scientific">Tsukamurella sputi</name>
    <dbReference type="NCBI Taxonomy" id="2591848"/>
    <lineage>
        <taxon>Bacteria</taxon>
        <taxon>Bacillati</taxon>
        <taxon>Actinomycetota</taxon>
        <taxon>Actinomycetes</taxon>
        <taxon>Mycobacteriales</taxon>
        <taxon>Tsukamurellaceae</taxon>
        <taxon>Tsukamurella</taxon>
    </lineage>
</organism>
<gene>
    <name evidence="3" type="ORF">FK268_12900</name>
</gene>
<accession>A0A5C5RKH7</accession>
<sequence>MNRSRVRAFVAAAIVLTQFAAVAPAHADPDTGAVVLPLAATGDSGTVVLPGLQATRTLAVPTPRGALPAELRARVTAPPFVSSVTVDVLQEGRTLSRTVVPRPAANAPIVLPLTGIRPQQVSTTVTLRTWLQADGQCLFDDADALRLTDTSVGYAGAPAQPTTAADFLPPVLSRVSLLLPARPTREEGAAAVRLAAALSAHYPGAPLTVTTGAIPVGGAAGTTSPFERQIVISGTEPRSFQLRTGASGTYAVLGGSADDLTRTAALLTSDLAPLAASSGVLVEQPVAAPQLPRVMGTLDELGIGTLTATALYRPTVTVGIDQTQLGGPVRDVRVRLAGTYSPGTTGEAGRVVVSAGDRTLASWPADATGTFDRWVDVPNDLLARYTALTVALDRPVARGGCGEGGAATLSVDGSSEIRRATASPPAPSGFQSLPQALMPRMQVAWTRGDLPDVRRAVAVVSALGRMARAPLGVDVVDADEAVRSRVPALFIDADGARSADLPLRVRAGSGGTIEAARPDGAKVVLRLDPQLRAASLQVIADADRTLVVATSNGEPGLLDAELDWLAADPTRWPTRTGDVLLQTPNAEPVQLNTAPPAAARSSSDRGWVAAAAAAGAVAVLLAVAAAVVLVRRRRRG</sequence>
<feature type="transmembrane region" description="Helical" evidence="1">
    <location>
        <begin position="607"/>
        <end position="630"/>
    </location>
</feature>
<keyword evidence="4" id="KW-1185">Reference proteome</keyword>
<evidence type="ECO:0000313" key="4">
    <source>
        <dbReference type="Proteomes" id="UP000319792"/>
    </source>
</evidence>
<reference evidence="3 4" key="1">
    <citation type="submission" date="2019-06" db="EMBL/GenBank/DDBJ databases">
        <authorList>
            <person name="Teng J.L.L."/>
            <person name="Lee H.H."/>
            <person name="Lau S.K.P."/>
            <person name="Woo P.C.Y."/>
        </authorList>
    </citation>
    <scope>NUCLEOTIDE SEQUENCE [LARGE SCALE GENOMIC DNA]</scope>
    <source>
        <strain evidence="3 4">HKU70</strain>
    </source>
</reference>
<keyword evidence="2" id="KW-0732">Signal</keyword>
<comment type="caution">
    <text evidence="3">The sequence shown here is derived from an EMBL/GenBank/DDBJ whole genome shotgun (WGS) entry which is preliminary data.</text>
</comment>
<feature type="signal peptide" evidence="2">
    <location>
        <begin position="1"/>
        <end position="27"/>
    </location>
</feature>
<dbReference type="RefSeq" id="WP_146434657.1">
    <property type="nucleotide sequence ID" value="NZ_VIGV01000004.1"/>
</dbReference>
<evidence type="ECO:0008006" key="5">
    <source>
        <dbReference type="Google" id="ProtNLM"/>
    </source>
</evidence>
<proteinExistence type="predicted"/>
<dbReference type="Proteomes" id="UP000319792">
    <property type="component" value="Unassembled WGS sequence"/>
</dbReference>